<evidence type="ECO:0000313" key="2">
    <source>
        <dbReference type="EMBL" id="KAF2279973.1"/>
    </source>
</evidence>
<dbReference type="PANTHER" id="PTHR42069">
    <property type="entry name" value="HYPHAL ANASTAMOSIS-8 PROTEIN"/>
    <property type="match status" value="1"/>
</dbReference>
<organism evidence="2 3">
    <name type="scientific">Westerdykella ornata</name>
    <dbReference type="NCBI Taxonomy" id="318751"/>
    <lineage>
        <taxon>Eukaryota</taxon>
        <taxon>Fungi</taxon>
        <taxon>Dikarya</taxon>
        <taxon>Ascomycota</taxon>
        <taxon>Pezizomycotina</taxon>
        <taxon>Dothideomycetes</taxon>
        <taxon>Pleosporomycetidae</taxon>
        <taxon>Pleosporales</taxon>
        <taxon>Sporormiaceae</taxon>
        <taxon>Westerdykella</taxon>
    </lineage>
</organism>
<feature type="transmembrane region" description="Helical" evidence="1">
    <location>
        <begin position="65"/>
        <end position="86"/>
    </location>
</feature>
<dbReference type="Proteomes" id="UP000800097">
    <property type="component" value="Unassembled WGS sequence"/>
</dbReference>
<proteinExistence type="predicted"/>
<accession>A0A6A6JV51</accession>
<dbReference type="GeneID" id="54548351"/>
<dbReference type="AlphaFoldDB" id="A0A6A6JV51"/>
<dbReference type="EMBL" id="ML986485">
    <property type="protein sequence ID" value="KAF2279973.1"/>
    <property type="molecule type" value="Genomic_DNA"/>
</dbReference>
<reference evidence="2" key="1">
    <citation type="journal article" date="2020" name="Stud. Mycol.">
        <title>101 Dothideomycetes genomes: a test case for predicting lifestyles and emergence of pathogens.</title>
        <authorList>
            <person name="Haridas S."/>
            <person name="Albert R."/>
            <person name="Binder M."/>
            <person name="Bloem J."/>
            <person name="Labutti K."/>
            <person name="Salamov A."/>
            <person name="Andreopoulos B."/>
            <person name="Baker S."/>
            <person name="Barry K."/>
            <person name="Bills G."/>
            <person name="Bluhm B."/>
            <person name="Cannon C."/>
            <person name="Castanera R."/>
            <person name="Culley D."/>
            <person name="Daum C."/>
            <person name="Ezra D."/>
            <person name="Gonzalez J."/>
            <person name="Henrissat B."/>
            <person name="Kuo A."/>
            <person name="Liang C."/>
            <person name="Lipzen A."/>
            <person name="Lutzoni F."/>
            <person name="Magnuson J."/>
            <person name="Mondo S."/>
            <person name="Nolan M."/>
            <person name="Ohm R."/>
            <person name="Pangilinan J."/>
            <person name="Park H.-J."/>
            <person name="Ramirez L."/>
            <person name="Alfaro M."/>
            <person name="Sun H."/>
            <person name="Tritt A."/>
            <person name="Yoshinaga Y."/>
            <person name="Zwiers L.-H."/>
            <person name="Turgeon B."/>
            <person name="Goodwin S."/>
            <person name="Spatafora J."/>
            <person name="Crous P."/>
            <person name="Grigoriev I."/>
        </authorList>
    </citation>
    <scope>NUCLEOTIDE SEQUENCE</scope>
    <source>
        <strain evidence="2">CBS 379.55</strain>
    </source>
</reference>
<feature type="transmembrane region" description="Helical" evidence="1">
    <location>
        <begin position="161"/>
        <end position="179"/>
    </location>
</feature>
<keyword evidence="1" id="KW-0472">Membrane</keyword>
<keyword evidence="3" id="KW-1185">Reference proteome</keyword>
<dbReference type="RefSeq" id="XP_033657512.1">
    <property type="nucleotide sequence ID" value="XM_033795176.1"/>
</dbReference>
<name>A0A6A6JV51_WESOR</name>
<evidence type="ECO:0000256" key="1">
    <source>
        <dbReference type="SAM" id="Phobius"/>
    </source>
</evidence>
<gene>
    <name evidence="2" type="ORF">EI97DRAFT_369213</name>
</gene>
<keyword evidence="1" id="KW-0812">Transmembrane</keyword>
<evidence type="ECO:0000313" key="3">
    <source>
        <dbReference type="Proteomes" id="UP000800097"/>
    </source>
</evidence>
<dbReference type="OrthoDB" id="3782299at2759"/>
<keyword evidence="1" id="KW-1133">Transmembrane helix</keyword>
<feature type="transmembrane region" description="Helical" evidence="1">
    <location>
        <begin position="18"/>
        <end position="36"/>
    </location>
</feature>
<evidence type="ECO:0008006" key="4">
    <source>
        <dbReference type="Google" id="ProtNLM"/>
    </source>
</evidence>
<dbReference type="PANTHER" id="PTHR42069:SF1">
    <property type="entry name" value="MARVEL DOMAIN-CONTAINING PROTEIN"/>
    <property type="match status" value="1"/>
</dbReference>
<sequence length="194" mass="21419">MPAELSWNTPNWLSGLRYALRILVLVLSGAVTYFLLHTLEAYRGNSSLDLRKGELPMVWPARTHLAPTIVLFSVAAANFLTSVAILTLSLKSPFRRLYQKRDDYRVIAGGCRIILWTTALAVFTLLDRASNASLGHYACANRDVESNGRFQYRTICSEQSIAFYLAVGVASVEVLSLLVSSSPPSISPKPDQAR</sequence>
<protein>
    <recommendedName>
        <fullName evidence="4">MARVEL domain-containing protein</fullName>
    </recommendedName>
</protein>
<feature type="transmembrane region" description="Helical" evidence="1">
    <location>
        <begin position="106"/>
        <end position="126"/>
    </location>
</feature>